<feature type="region of interest" description="Disordered" evidence="2">
    <location>
        <begin position="610"/>
        <end position="633"/>
    </location>
</feature>
<dbReference type="EMBL" id="CP036281">
    <property type="protein sequence ID" value="QDU82270.1"/>
    <property type="molecule type" value="Genomic_DNA"/>
</dbReference>
<feature type="compositionally biased region" description="Polar residues" evidence="2">
    <location>
        <begin position="610"/>
        <end position="621"/>
    </location>
</feature>
<dbReference type="Proteomes" id="UP000317178">
    <property type="component" value="Chromosome"/>
</dbReference>
<accession>A0A518CSS5</accession>
<dbReference type="KEGG" id="plon:Pla110_40250"/>
<evidence type="ECO:0000313" key="3">
    <source>
        <dbReference type="EMBL" id="QDU82270.1"/>
    </source>
</evidence>
<keyword evidence="1" id="KW-0175">Coiled coil</keyword>
<gene>
    <name evidence="3" type="ORF">Pla110_40250</name>
</gene>
<evidence type="ECO:0000256" key="1">
    <source>
        <dbReference type="SAM" id="Coils"/>
    </source>
</evidence>
<evidence type="ECO:0000313" key="4">
    <source>
        <dbReference type="Proteomes" id="UP000317178"/>
    </source>
</evidence>
<reference evidence="3 4" key="1">
    <citation type="submission" date="2019-02" db="EMBL/GenBank/DDBJ databases">
        <title>Deep-cultivation of Planctomycetes and their phenomic and genomic characterization uncovers novel biology.</title>
        <authorList>
            <person name="Wiegand S."/>
            <person name="Jogler M."/>
            <person name="Boedeker C."/>
            <person name="Pinto D."/>
            <person name="Vollmers J."/>
            <person name="Rivas-Marin E."/>
            <person name="Kohn T."/>
            <person name="Peeters S.H."/>
            <person name="Heuer A."/>
            <person name="Rast P."/>
            <person name="Oberbeckmann S."/>
            <person name="Bunk B."/>
            <person name="Jeske O."/>
            <person name="Meyerdierks A."/>
            <person name="Storesund J.E."/>
            <person name="Kallscheuer N."/>
            <person name="Luecker S."/>
            <person name="Lage O.M."/>
            <person name="Pohl T."/>
            <person name="Merkel B.J."/>
            <person name="Hornburger P."/>
            <person name="Mueller R.-W."/>
            <person name="Bruemmer F."/>
            <person name="Labrenz M."/>
            <person name="Spormann A.M."/>
            <person name="Op den Camp H."/>
            <person name="Overmann J."/>
            <person name="Amann R."/>
            <person name="Jetten M.S.M."/>
            <person name="Mascher T."/>
            <person name="Medema M.H."/>
            <person name="Devos D.P."/>
            <person name="Kaster A.-K."/>
            <person name="Ovreas L."/>
            <person name="Rohde M."/>
            <person name="Galperin M.Y."/>
            <person name="Jogler C."/>
        </authorList>
    </citation>
    <scope>NUCLEOTIDE SEQUENCE [LARGE SCALE GENOMIC DNA]</scope>
    <source>
        <strain evidence="3 4">Pla110</strain>
    </source>
</reference>
<name>A0A518CSS5_9PLAN</name>
<organism evidence="3 4">
    <name type="scientific">Polystyrenella longa</name>
    <dbReference type="NCBI Taxonomy" id="2528007"/>
    <lineage>
        <taxon>Bacteria</taxon>
        <taxon>Pseudomonadati</taxon>
        <taxon>Planctomycetota</taxon>
        <taxon>Planctomycetia</taxon>
        <taxon>Planctomycetales</taxon>
        <taxon>Planctomycetaceae</taxon>
        <taxon>Polystyrenella</taxon>
    </lineage>
</organism>
<proteinExistence type="predicted"/>
<dbReference type="AlphaFoldDB" id="A0A518CSS5"/>
<dbReference type="RefSeq" id="WP_144998299.1">
    <property type="nucleotide sequence ID" value="NZ_CP036281.1"/>
</dbReference>
<evidence type="ECO:0000256" key="2">
    <source>
        <dbReference type="SAM" id="MobiDB-lite"/>
    </source>
</evidence>
<protein>
    <submittedName>
        <fullName evidence="3">Uncharacterized protein</fullName>
    </submittedName>
</protein>
<feature type="coiled-coil region" evidence="1">
    <location>
        <begin position="665"/>
        <end position="730"/>
    </location>
</feature>
<sequence length="731" mass="82304">MKRFYLFLLLIVISLSVLQGTRITFQPQIAPGQDFDAVVEEDPIIGIESRQEIVKAESLLDEESEDLQSEVNLHRVKESSIAAIYKPVVERVTQVRINDHLAIKIGGEIYLWEELASSLRGSISEISARLESGPIKDYPTRSNVKKLKATLVDRVGVENLVLFHIKSQGVVKVNQLLKLDQTDLTESMKKVIADVDRNRENNQSHYNTENGEMIQRLHSLIDGLSNQMAEDDSDSVGTLEDRRQSLIKSLDELIQDSLSALIIRHVDVETMVAVEVPEVEMIDGSGEAVHTKPNKSKSSDSFVKTTEELLLDDDANPVRNLKMSNVIDSSGSQVLCGVGVNSESGVYGEIVFGNVEEEEQKLPLDEQPPAVMIPLPFGGMAKEIHPDMVILFNDDRFTWASLQERIQSKYSMLSKLRHGDKEILAIGDEALKLMREYLYGQIRTQDLQKAGDELKLELGDIPLPVQNLLNAVSSNIGGKSDLKLSEIDANLRLFETQQDVLQFRKANILTRINELRGESGGQSYEKDRNKFIKNLQSELDDVEQKLIEIKRISESQDNAEPTTQSVIQNVKETAFEFKEGNNREAEEYFHSDKGIGNVAGLKQKPALGTQEFSGAQSSSSPEAGFGINSESPIFGPVVTRERDKQLARIKQLREAAVLLSSAGEVEQSRELWERTERMVQELEREMHPPRPDSNAMKHLLDEMKELHEQIRDLRNDVREIKELLGQREARH</sequence>
<keyword evidence="4" id="KW-1185">Reference proteome</keyword>